<dbReference type="Proteomes" id="UP000604825">
    <property type="component" value="Unassembled WGS sequence"/>
</dbReference>
<dbReference type="InterPro" id="IPR036397">
    <property type="entry name" value="RNaseH_sf"/>
</dbReference>
<evidence type="ECO:0000313" key="2">
    <source>
        <dbReference type="EMBL" id="CAD6336012.1"/>
    </source>
</evidence>
<sequence length="310" mass="34552">MPDWPAWHFDSKGLFLVKSAYKVATQNRDNVAGRNAEVSVGGGTAEAQFPWHKIWQQKVPNKVQMFLWSRKEVAEKLWTMPPEKQLKIVVWLWRWWTARNKANAGERVQSAREVCNSVQYHLSEFAKLKGPEKQRDQPQKVKWKPAPDEQYKLNVDAAFSALTRKGGWGCVVRNNAGAVLDIGAGNIQRARSALHADALAALYGLERAEQLGMTRIILETDASNLGKALTTILMDSGPEGALFRQIRFAMARNFVSCSISIRPRSCNRVADCMASHGVAAYPDGGRAFWCQAPNFVNEFVSGDLHGALGL</sequence>
<evidence type="ECO:0000259" key="1">
    <source>
        <dbReference type="Pfam" id="PF13456"/>
    </source>
</evidence>
<dbReference type="CDD" id="cd06222">
    <property type="entry name" value="RNase_H_like"/>
    <property type="match status" value="1"/>
</dbReference>
<gene>
    <name evidence="2" type="ORF">NCGR_LOCUS60110</name>
</gene>
<dbReference type="PANTHER" id="PTHR47074">
    <property type="entry name" value="BNAC02G40300D PROTEIN"/>
    <property type="match status" value="1"/>
</dbReference>
<dbReference type="SUPFAM" id="SSF53098">
    <property type="entry name" value="Ribonuclease H-like"/>
    <property type="match status" value="1"/>
</dbReference>
<organism evidence="2 3">
    <name type="scientific">Miscanthus lutarioriparius</name>
    <dbReference type="NCBI Taxonomy" id="422564"/>
    <lineage>
        <taxon>Eukaryota</taxon>
        <taxon>Viridiplantae</taxon>
        <taxon>Streptophyta</taxon>
        <taxon>Embryophyta</taxon>
        <taxon>Tracheophyta</taxon>
        <taxon>Spermatophyta</taxon>
        <taxon>Magnoliopsida</taxon>
        <taxon>Liliopsida</taxon>
        <taxon>Poales</taxon>
        <taxon>Poaceae</taxon>
        <taxon>PACMAD clade</taxon>
        <taxon>Panicoideae</taxon>
        <taxon>Andropogonodae</taxon>
        <taxon>Andropogoneae</taxon>
        <taxon>Saccharinae</taxon>
        <taxon>Miscanthus</taxon>
    </lineage>
</organism>
<dbReference type="EMBL" id="CAJGYO010000018">
    <property type="protein sequence ID" value="CAD6336012.1"/>
    <property type="molecule type" value="Genomic_DNA"/>
</dbReference>
<feature type="domain" description="RNase H type-1" evidence="1">
    <location>
        <begin position="154"/>
        <end position="276"/>
    </location>
</feature>
<dbReference type="InterPro" id="IPR002156">
    <property type="entry name" value="RNaseH_domain"/>
</dbReference>
<name>A0A811S133_9POAL</name>
<accession>A0A811S133</accession>
<dbReference type="Pfam" id="PF13456">
    <property type="entry name" value="RVT_3"/>
    <property type="match status" value="1"/>
</dbReference>
<dbReference type="PANTHER" id="PTHR47074:SF11">
    <property type="entry name" value="REVERSE TRANSCRIPTASE-LIKE PROTEIN"/>
    <property type="match status" value="1"/>
</dbReference>
<comment type="caution">
    <text evidence="2">The sequence shown here is derived from an EMBL/GenBank/DDBJ whole genome shotgun (WGS) entry which is preliminary data.</text>
</comment>
<dbReference type="InterPro" id="IPR044730">
    <property type="entry name" value="RNase_H-like_dom_plant"/>
</dbReference>
<dbReference type="InterPro" id="IPR012337">
    <property type="entry name" value="RNaseH-like_sf"/>
</dbReference>
<dbReference type="GO" id="GO:0004523">
    <property type="term" value="F:RNA-DNA hybrid ribonuclease activity"/>
    <property type="evidence" value="ECO:0007669"/>
    <property type="project" value="InterPro"/>
</dbReference>
<protein>
    <recommendedName>
        <fullName evidence="1">RNase H type-1 domain-containing protein</fullName>
    </recommendedName>
</protein>
<keyword evidence="3" id="KW-1185">Reference proteome</keyword>
<evidence type="ECO:0000313" key="3">
    <source>
        <dbReference type="Proteomes" id="UP000604825"/>
    </source>
</evidence>
<dbReference type="AlphaFoldDB" id="A0A811S133"/>
<dbReference type="GO" id="GO:0003676">
    <property type="term" value="F:nucleic acid binding"/>
    <property type="evidence" value="ECO:0007669"/>
    <property type="project" value="InterPro"/>
</dbReference>
<dbReference type="Gene3D" id="3.30.420.10">
    <property type="entry name" value="Ribonuclease H-like superfamily/Ribonuclease H"/>
    <property type="match status" value="1"/>
</dbReference>
<proteinExistence type="predicted"/>
<dbReference type="InterPro" id="IPR052929">
    <property type="entry name" value="RNase_H-like_EbsB-rel"/>
</dbReference>
<reference evidence="2" key="1">
    <citation type="submission" date="2020-10" db="EMBL/GenBank/DDBJ databases">
        <authorList>
            <person name="Han B."/>
            <person name="Lu T."/>
            <person name="Zhao Q."/>
            <person name="Huang X."/>
            <person name="Zhao Y."/>
        </authorList>
    </citation>
    <scope>NUCLEOTIDE SEQUENCE</scope>
</reference>
<dbReference type="OrthoDB" id="696432at2759"/>